<gene>
    <name evidence="2" type="ORF">CFR80_14280</name>
</gene>
<feature type="domain" description="KilA/APSES-type HTH DNA-binding" evidence="1">
    <location>
        <begin position="11"/>
        <end position="109"/>
    </location>
</feature>
<dbReference type="RefSeq" id="WP_110507568.1">
    <property type="nucleotide sequence ID" value="NZ_NKTX01000059.1"/>
</dbReference>
<evidence type="ECO:0000259" key="1">
    <source>
        <dbReference type="SMART" id="SM01252"/>
    </source>
</evidence>
<dbReference type="OrthoDB" id="9808959at2"/>
<dbReference type="SUPFAM" id="SSF54616">
    <property type="entry name" value="DNA-binding domain of Mlu1-box binding protein MBP1"/>
    <property type="match status" value="1"/>
</dbReference>
<comment type="caution">
    <text evidence="2">The sequence shown here is derived from an EMBL/GenBank/DDBJ whole genome shotgun (WGS) entry which is preliminary data.</text>
</comment>
<protein>
    <recommendedName>
        <fullName evidence="1">KilA/APSES-type HTH DNA-binding domain-containing protein</fullName>
    </recommendedName>
</protein>
<dbReference type="SMART" id="SM01252">
    <property type="entry name" value="KilA-N"/>
    <property type="match status" value="1"/>
</dbReference>
<proteinExistence type="predicted"/>
<sequence>MSTNKGILVYNEKPINFRDEMLCLTDMWKAAGKPASSSPAEWQRSADAEKFIEFIGETQNMGISHVIKSNPGKGGGTWAYWQIAFAYAKKLSPEFHAWVNQAAREKMEVLAGKQKEKTVKRVRKPSVLPTFRTGFGIAKILGLDDNQASIYADRYTSKKCNESPLTLMGITHHEAPENTKTLNASEIAERLGLPGSRPGIAGNQLLKEAGLHTDSRDKKNKIVWTPTESGMRFARLSDTGKAHSDGSVQTYRWSERVLAVLSSHLAVKGGSASGPFAKKPETATM</sequence>
<dbReference type="GO" id="GO:0003677">
    <property type="term" value="F:DNA binding"/>
    <property type="evidence" value="ECO:0007669"/>
    <property type="project" value="InterPro"/>
</dbReference>
<accession>A0A318QKM6</accession>
<dbReference type="EMBL" id="NKTX01000059">
    <property type="protein sequence ID" value="PYD80046.1"/>
    <property type="molecule type" value="Genomic_DNA"/>
</dbReference>
<organism evidence="2 3">
    <name type="scientific">Komagataeibacter oboediens</name>
    <dbReference type="NCBI Taxonomy" id="65958"/>
    <lineage>
        <taxon>Bacteria</taxon>
        <taxon>Pseudomonadati</taxon>
        <taxon>Pseudomonadota</taxon>
        <taxon>Alphaproteobacteria</taxon>
        <taxon>Acetobacterales</taxon>
        <taxon>Acetobacteraceae</taxon>
        <taxon>Komagataeibacter</taxon>
    </lineage>
</organism>
<dbReference type="InterPro" id="IPR036887">
    <property type="entry name" value="HTH_APSES_sf"/>
</dbReference>
<dbReference type="InterPro" id="IPR018004">
    <property type="entry name" value="KilA/APSES_HTH"/>
</dbReference>
<reference evidence="2 3" key="1">
    <citation type="submission" date="2017-07" db="EMBL/GenBank/DDBJ databases">
        <title>A draft genome sequence of Komagataeibacter oboediens LMG 18849.</title>
        <authorList>
            <person name="Skraban J."/>
            <person name="Cleenwerck I."/>
            <person name="Vandamme P."/>
            <person name="Trcek J."/>
        </authorList>
    </citation>
    <scope>NUCLEOTIDE SEQUENCE [LARGE SCALE GENOMIC DNA]</scope>
    <source>
        <strain evidence="2 3">LMG 18849</strain>
    </source>
</reference>
<dbReference type="Pfam" id="PF04383">
    <property type="entry name" value="KilA-N"/>
    <property type="match status" value="1"/>
</dbReference>
<dbReference type="Proteomes" id="UP000247417">
    <property type="component" value="Unassembled WGS sequence"/>
</dbReference>
<dbReference type="AlphaFoldDB" id="A0A318QKM6"/>
<name>A0A318QKM6_9PROT</name>
<evidence type="ECO:0000313" key="2">
    <source>
        <dbReference type="EMBL" id="PYD80046.1"/>
    </source>
</evidence>
<evidence type="ECO:0000313" key="3">
    <source>
        <dbReference type="Proteomes" id="UP000247417"/>
    </source>
</evidence>